<dbReference type="Proteomes" id="UP000823749">
    <property type="component" value="Chromosome 1"/>
</dbReference>
<dbReference type="InterPro" id="IPR000477">
    <property type="entry name" value="RT_dom"/>
</dbReference>
<evidence type="ECO:0000259" key="1">
    <source>
        <dbReference type="PROSITE" id="PS50878"/>
    </source>
</evidence>
<dbReference type="CDD" id="cd01650">
    <property type="entry name" value="RT_nLTR_like"/>
    <property type="match status" value="1"/>
</dbReference>
<proteinExistence type="predicted"/>
<comment type="caution">
    <text evidence="2">The sequence shown here is derived from an EMBL/GenBank/DDBJ whole genome shotgun (WGS) entry which is preliminary data.</text>
</comment>
<dbReference type="PROSITE" id="PS50878">
    <property type="entry name" value="RT_POL"/>
    <property type="match status" value="1"/>
</dbReference>
<evidence type="ECO:0000313" key="3">
    <source>
        <dbReference type="Proteomes" id="UP000823749"/>
    </source>
</evidence>
<dbReference type="SUPFAM" id="SSF56672">
    <property type="entry name" value="DNA/RNA polymerases"/>
    <property type="match status" value="1"/>
</dbReference>
<gene>
    <name evidence="2" type="ORF">RHGRI_000728</name>
</gene>
<accession>A0AAV6LIN1</accession>
<sequence>MVRVHKLSLIGIVEAKLHLENVDQAVKRSFPAHWSVLHNAVQGSVARMVLAWDPQIFQVDLIFSSPQIIVVKILTVDQRLFYVSCIYGHNSMVDRRRLWEDMRTLAPIIGDTPWLQFGDFNVVRRLSERLEGFDNVASLELNTCLDDINMDDMPFKGLWFTWSNKRGGQGNVKSKLDRALINGSWLDIFPESETVFLAPGISDHCFILVNVLPDTPRRSPFKFFNFWMRHDQFKEELRKSWSLPVTGSTKFKLYEQLSRLKPVLREFNKKFFSQISERVVKAREELLHVQEQCFQNPYDAALVHLEKDLHLKFIDLSLAEESFKKQKSLVQWLALGDQNTRFFHLKVKSHCLRNKVLSLTNVEGIRLTDPKAVQDEILGYYTSLLGSPFLHSKEAYSVLRLAVPQRLLVSQKLTLSSRVSGDEIKQAMWSIEGDKSPGPDGYSFAFFQSNWDVVGSDVIQAIQLFFETGFLPRQWNCTALTLVPKVPSPNSIKDYRPIACCNVVYKCVTKVLANRLQQFLPSIVSSCQSAFIKGRSIMDNILLMQEIVKNYHKDGGKPRCAIKMDLMKAYDSVHWDFVLDMMRVLDFPAQFISWVQVCITSPMFSVVINGELKGFFPGQRGLRQGDPLSPYLFLLVMEGFTALLQYKIDQSSGFIYHPKCKPLNITHLIFADDLFVLCGAGEISFQVIADTLSDFYHFSGLQPNMQKSSIFFADTSIESKEGFDSYPSYSRGLSSSQIFGSAIIIYEATSCGLCPAEGKNSWSNPVMVQQNSYLWWQVTTYQFCPFQYSNLLVFYFYSPPESIA</sequence>
<dbReference type="PANTHER" id="PTHR46890:SF48">
    <property type="entry name" value="RNA-DIRECTED DNA POLYMERASE"/>
    <property type="match status" value="1"/>
</dbReference>
<feature type="domain" description="Reverse transcriptase" evidence="1">
    <location>
        <begin position="464"/>
        <end position="728"/>
    </location>
</feature>
<dbReference type="InterPro" id="IPR043502">
    <property type="entry name" value="DNA/RNA_pol_sf"/>
</dbReference>
<dbReference type="Gene3D" id="3.60.10.10">
    <property type="entry name" value="Endonuclease/exonuclease/phosphatase"/>
    <property type="match status" value="1"/>
</dbReference>
<dbReference type="InterPro" id="IPR036691">
    <property type="entry name" value="Endo/exonu/phosph_ase_sf"/>
</dbReference>
<evidence type="ECO:0000313" key="2">
    <source>
        <dbReference type="EMBL" id="KAG5564632.1"/>
    </source>
</evidence>
<organism evidence="2 3">
    <name type="scientific">Rhododendron griersonianum</name>
    <dbReference type="NCBI Taxonomy" id="479676"/>
    <lineage>
        <taxon>Eukaryota</taxon>
        <taxon>Viridiplantae</taxon>
        <taxon>Streptophyta</taxon>
        <taxon>Embryophyta</taxon>
        <taxon>Tracheophyta</taxon>
        <taxon>Spermatophyta</taxon>
        <taxon>Magnoliopsida</taxon>
        <taxon>eudicotyledons</taxon>
        <taxon>Gunneridae</taxon>
        <taxon>Pentapetalae</taxon>
        <taxon>asterids</taxon>
        <taxon>Ericales</taxon>
        <taxon>Ericaceae</taxon>
        <taxon>Ericoideae</taxon>
        <taxon>Rhodoreae</taxon>
        <taxon>Rhododendron</taxon>
    </lineage>
</organism>
<dbReference type="InterPro" id="IPR052343">
    <property type="entry name" value="Retrotransposon-Effector_Assoc"/>
</dbReference>
<dbReference type="Pfam" id="PF00078">
    <property type="entry name" value="RVT_1"/>
    <property type="match status" value="1"/>
</dbReference>
<dbReference type="SUPFAM" id="SSF56219">
    <property type="entry name" value="DNase I-like"/>
    <property type="match status" value="1"/>
</dbReference>
<dbReference type="AlphaFoldDB" id="A0AAV6LIN1"/>
<dbReference type="EMBL" id="JACTNZ010000001">
    <property type="protein sequence ID" value="KAG5564632.1"/>
    <property type="molecule type" value="Genomic_DNA"/>
</dbReference>
<keyword evidence="3" id="KW-1185">Reference proteome</keyword>
<reference evidence="2" key="1">
    <citation type="submission" date="2020-08" db="EMBL/GenBank/DDBJ databases">
        <title>Plant Genome Project.</title>
        <authorList>
            <person name="Zhang R.-G."/>
        </authorList>
    </citation>
    <scope>NUCLEOTIDE SEQUENCE</scope>
    <source>
        <strain evidence="2">WSP0</strain>
        <tissue evidence="2">Leaf</tissue>
    </source>
</reference>
<dbReference type="PANTHER" id="PTHR46890">
    <property type="entry name" value="NON-LTR RETROLELEMENT REVERSE TRANSCRIPTASE-LIKE PROTEIN-RELATED"/>
    <property type="match status" value="1"/>
</dbReference>
<protein>
    <recommendedName>
        <fullName evidence="1">Reverse transcriptase domain-containing protein</fullName>
    </recommendedName>
</protein>
<name>A0AAV6LIN1_9ERIC</name>